<feature type="transmembrane region" description="Helical" evidence="1">
    <location>
        <begin position="37"/>
        <end position="54"/>
    </location>
</feature>
<reference evidence="3" key="1">
    <citation type="submission" date="2020-02" db="EMBL/GenBank/DDBJ databases">
        <authorList>
            <person name="Meier V. D."/>
        </authorList>
    </citation>
    <scope>NUCLEOTIDE SEQUENCE</scope>
    <source>
        <strain evidence="3">AVDCRST_MAG38</strain>
    </source>
</reference>
<feature type="domain" description="VanZ-like" evidence="2">
    <location>
        <begin position="34"/>
        <end position="111"/>
    </location>
</feature>
<dbReference type="PANTHER" id="PTHR28008:SF1">
    <property type="entry name" value="DOMAIN PROTEIN, PUTATIVE (AFU_ORTHOLOGUE AFUA_3G10980)-RELATED"/>
    <property type="match status" value="1"/>
</dbReference>
<evidence type="ECO:0000259" key="2">
    <source>
        <dbReference type="Pfam" id="PF04892"/>
    </source>
</evidence>
<sequence>MSRAPWVAVAAWATVIVVATSLPGRMVPPAFPHADKLVHLASYAALGALVARALRTGRTRPPSLRTLAGAAATVALFAAGDEWHQQFIPGRSADRVDWLADLIGAAAGLAALTTTPLRSEQRT</sequence>
<keyword evidence="1" id="KW-0472">Membrane</keyword>
<protein>
    <recommendedName>
        <fullName evidence="2">VanZ-like domain-containing protein</fullName>
    </recommendedName>
</protein>
<dbReference type="PANTHER" id="PTHR28008">
    <property type="entry name" value="DOMAIN PROTEIN, PUTATIVE (AFU_ORTHOLOGUE AFUA_3G10980)-RELATED"/>
    <property type="match status" value="1"/>
</dbReference>
<keyword evidence="1" id="KW-0812">Transmembrane</keyword>
<proteinExistence type="predicted"/>
<dbReference type="Pfam" id="PF04892">
    <property type="entry name" value="VanZ"/>
    <property type="match status" value="1"/>
</dbReference>
<name>A0A6J4RYM0_9ACTN</name>
<evidence type="ECO:0000313" key="3">
    <source>
        <dbReference type="EMBL" id="CAA9484583.1"/>
    </source>
</evidence>
<dbReference type="InterPro" id="IPR006976">
    <property type="entry name" value="VanZ-like"/>
</dbReference>
<dbReference type="AlphaFoldDB" id="A0A6J4RYM0"/>
<gene>
    <name evidence="3" type="ORF">AVDCRST_MAG38-2247</name>
</gene>
<evidence type="ECO:0000256" key="1">
    <source>
        <dbReference type="SAM" id="Phobius"/>
    </source>
</evidence>
<dbReference type="NCBIfam" id="NF037970">
    <property type="entry name" value="vanZ_1"/>
    <property type="match status" value="1"/>
</dbReference>
<keyword evidence="1" id="KW-1133">Transmembrane helix</keyword>
<organism evidence="3">
    <name type="scientific">uncultured Solirubrobacteraceae bacterium</name>
    <dbReference type="NCBI Taxonomy" id="1162706"/>
    <lineage>
        <taxon>Bacteria</taxon>
        <taxon>Bacillati</taxon>
        <taxon>Actinomycetota</taxon>
        <taxon>Thermoleophilia</taxon>
        <taxon>Solirubrobacterales</taxon>
        <taxon>Solirubrobacteraceae</taxon>
        <taxon>environmental samples</taxon>
    </lineage>
</organism>
<dbReference type="EMBL" id="CADCVJ010000190">
    <property type="protein sequence ID" value="CAA9484583.1"/>
    <property type="molecule type" value="Genomic_DNA"/>
</dbReference>
<accession>A0A6J4RYM0</accession>